<dbReference type="RefSeq" id="WP_134082714.1">
    <property type="nucleotide sequence ID" value="NZ_SOQX01000003.1"/>
</dbReference>
<keyword evidence="5" id="KW-1133">Transmembrane helix</keyword>
<reference evidence="7 8" key="1">
    <citation type="submission" date="2019-03" db="EMBL/GenBank/DDBJ databases">
        <title>Genomic Encyclopedia of Type Strains, Phase IV (KMG-IV): sequencing the most valuable type-strain genomes for metagenomic binning, comparative biology and taxonomic classification.</title>
        <authorList>
            <person name="Goeker M."/>
        </authorList>
    </citation>
    <scope>NUCLEOTIDE SEQUENCE [LARGE SCALE GENOMIC DNA]</scope>
    <source>
        <strain evidence="7 8">DSM 16326</strain>
    </source>
</reference>
<keyword evidence="5" id="KW-0472">Membrane</keyword>
<dbReference type="CDD" id="cd02968">
    <property type="entry name" value="SCO"/>
    <property type="match status" value="1"/>
</dbReference>
<dbReference type="Pfam" id="PF02630">
    <property type="entry name" value="SCO1-SenC"/>
    <property type="match status" value="1"/>
</dbReference>
<proteinExistence type="inferred from homology"/>
<organism evidence="7 8">
    <name type="scientific">Thiohalophilus thiocyanatoxydans</name>
    <dbReference type="NCBI Taxonomy" id="381308"/>
    <lineage>
        <taxon>Bacteria</taxon>
        <taxon>Pseudomonadati</taxon>
        <taxon>Pseudomonadota</taxon>
        <taxon>Gammaproteobacteria</taxon>
        <taxon>Thiohalomonadales</taxon>
        <taxon>Thiohalophilaceae</taxon>
        <taxon>Thiohalophilus</taxon>
    </lineage>
</organism>
<evidence type="ECO:0000256" key="2">
    <source>
        <dbReference type="ARBA" id="ARBA00023008"/>
    </source>
</evidence>
<comment type="caution">
    <text evidence="7">The sequence shown here is derived from an EMBL/GenBank/DDBJ whole genome shotgun (WGS) entry which is preliminary data.</text>
</comment>
<dbReference type="OrthoDB" id="9790194at2"/>
<dbReference type="FunFam" id="3.40.30.10:FF:000013">
    <property type="entry name" value="Blast:Protein SCO1 homolog, mitochondrial"/>
    <property type="match status" value="1"/>
</dbReference>
<feature type="disulfide bond" description="Redox-active" evidence="4">
    <location>
        <begin position="86"/>
        <end position="90"/>
    </location>
</feature>
<dbReference type="PROSITE" id="PS51352">
    <property type="entry name" value="THIOREDOXIN_2"/>
    <property type="match status" value="1"/>
</dbReference>
<feature type="domain" description="Thioredoxin" evidence="6">
    <location>
        <begin position="48"/>
        <end position="219"/>
    </location>
</feature>
<keyword evidence="2 3" id="KW-0186">Copper</keyword>
<dbReference type="Proteomes" id="UP000294914">
    <property type="component" value="Unassembled WGS sequence"/>
</dbReference>
<evidence type="ECO:0000313" key="8">
    <source>
        <dbReference type="Proteomes" id="UP000294914"/>
    </source>
</evidence>
<keyword evidence="5" id="KW-0812">Transmembrane</keyword>
<dbReference type="InterPro" id="IPR013766">
    <property type="entry name" value="Thioredoxin_domain"/>
</dbReference>
<evidence type="ECO:0000256" key="5">
    <source>
        <dbReference type="SAM" id="Phobius"/>
    </source>
</evidence>
<dbReference type="InterPro" id="IPR003782">
    <property type="entry name" value="SCO1/SenC"/>
</dbReference>
<feature type="binding site" evidence="3">
    <location>
        <position position="86"/>
    </location>
    <ligand>
        <name>Cu cation</name>
        <dbReference type="ChEBI" id="CHEBI:23378"/>
    </ligand>
</feature>
<feature type="binding site" evidence="3">
    <location>
        <position position="90"/>
    </location>
    <ligand>
        <name>Cu cation</name>
        <dbReference type="ChEBI" id="CHEBI:23378"/>
    </ligand>
</feature>
<dbReference type="Gene3D" id="3.40.30.10">
    <property type="entry name" value="Glutaredoxin"/>
    <property type="match status" value="1"/>
</dbReference>
<keyword evidence="4" id="KW-1015">Disulfide bond</keyword>
<dbReference type="GO" id="GO:0046872">
    <property type="term" value="F:metal ion binding"/>
    <property type="evidence" value="ECO:0007669"/>
    <property type="project" value="UniProtKB-KW"/>
</dbReference>
<dbReference type="InterPro" id="IPR036249">
    <property type="entry name" value="Thioredoxin-like_sf"/>
</dbReference>
<accession>A0A4R8IL95</accession>
<dbReference type="PANTHER" id="PTHR12151">
    <property type="entry name" value="ELECTRON TRANSPORT PROTIN SCO1/SENC FAMILY MEMBER"/>
    <property type="match status" value="1"/>
</dbReference>
<protein>
    <submittedName>
        <fullName evidence="7">Protein SCO1/2</fullName>
    </submittedName>
</protein>
<keyword evidence="3" id="KW-0479">Metal-binding</keyword>
<dbReference type="AlphaFoldDB" id="A0A4R8IL95"/>
<feature type="binding site" evidence="3">
    <location>
        <position position="180"/>
    </location>
    <ligand>
        <name>Cu cation</name>
        <dbReference type="ChEBI" id="CHEBI:23378"/>
    </ligand>
</feature>
<keyword evidence="8" id="KW-1185">Reference proteome</keyword>
<gene>
    <name evidence="7" type="ORF">EDC23_1450</name>
</gene>
<feature type="transmembrane region" description="Helical" evidence="5">
    <location>
        <begin position="12"/>
        <end position="31"/>
    </location>
</feature>
<evidence type="ECO:0000256" key="4">
    <source>
        <dbReference type="PIRSR" id="PIRSR603782-2"/>
    </source>
</evidence>
<dbReference type="SUPFAM" id="SSF52833">
    <property type="entry name" value="Thioredoxin-like"/>
    <property type="match status" value="1"/>
</dbReference>
<comment type="similarity">
    <text evidence="1">Belongs to the SCO1/2 family.</text>
</comment>
<sequence length="219" mass="24492">MSDTRIPKFVSYPLIALVAVVAVWLGVWLSLQNSGQSGVPEEMEATVLPEPRELEPFALQDHNGQPFGLEQLEGQWSFLFFGFTNCPDICPATLHTMKSVWQKLPTEPGEPGHPKLFFVSVDPDRDQLDTLKEYVHYFDPSFVGVTGKLDEIDNLTGQVGVLYGYDDKGSDNPLDYTVNHSGQVLLLDPQGRMRAVMSPPHDSTTLARNYQTIINYYGD</sequence>
<dbReference type="EMBL" id="SOQX01000003">
    <property type="protein sequence ID" value="TDY01561.1"/>
    <property type="molecule type" value="Genomic_DNA"/>
</dbReference>
<evidence type="ECO:0000313" key="7">
    <source>
        <dbReference type="EMBL" id="TDY01561.1"/>
    </source>
</evidence>
<name>A0A4R8IL95_9GAMM</name>
<evidence type="ECO:0000259" key="6">
    <source>
        <dbReference type="PROSITE" id="PS51352"/>
    </source>
</evidence>
<evidence type="ECO:0000256" key="3">
    <source>
        <dbReference type="PIRSR" id="PIRSR603782-1"/>
    </source>
</evidence>
<evidence type="ECO:0000256" key="1">
    <source>
        <dbReference type="ARBA" id="ARBA00010996"/>
    </source>
</evidence>
<dbReference type="PANTHER" id="PTHR12151:SF25">
    <property type="entry name" value="LINALOOL DEHYDRATASE_ISOMERASE DOMAIN-CONTAINING PROTEIN"/>
    <property type="match status" value="1"/>
</dbReference>